<gene>
    <name evidence="1" type="ORF">R3P38DRAFT_2781187</name>
</gene>
<protein>
    <recommendedName>
        <fullName evidence="3">F-box domain-containing protein</fullName>
    </recommendedName>
</protein>
<evidence type="ECO:0000313" key="2">
    <source>
        <dbReference type="Proteomes" id="UP001362999"/>
    </source>
</evidence>
<evidence type="ECO:0008006" key="3">
    <source>
        <dbReference type="Google" id="ProtNLM"/>
    </source>
</evidence>
<evidence type="ECO:0000313" key="1">
    <source>
        <dbReference type="EMBL" id="KAK7021175.1"/>
    </source>
</evidence>
<dbReference type="EMBL" id="JAWWNJ010000039">
    <property type="protein sequence ID" value="KAK7021175.1"/>
    <property type="molecule type" value="Genomic_DNA"/>
</dbReference>
<accession>A0AAW0B8S4</accession>
<comment type="caution">
    <text evidence="1">The sequence shown here is derived from an EMBL/GenBank/DDBJ whole genome shotgun (WGS) entry which is preliminary data.</text>
</comment>
<organism evidence="1 2">
    <name type="scientific">Favolaschia claudopus</name>
    <dbReference type="NCBI Taxonomy" id="2862362"/>
    <lineage>
        <taxon>Eukaryota</taxon>
        <taxon>Fungi</taxon>
        <taxon>Dikarya</taxon>
        <taxon>Basidiomycota</taxon>
        <taxon>Agaricomycotina</taxon>
        <taxon>Agaricomycetes</taxon>
        <taxon>Agaricomycetidae</taxon>
        <taxon>Agaricales</taxon>
        <taxon>Marasmiineae</taxon>
        <taxon>Mycenaceae</taxon>
        <taxon>Favolaschia</taxon>
    </lineage>
</organism>
<dbReference type="AlphaFoldDB" id="A0AAW0B8S4"/>
<proteinExistence type="predicted"/>
<keyword evidence="2" id="KW-1185">Reference proteome</keyword>
<name>A0AAW0B8S4_9AGAR</name>
<dbReference type="Gene3D" id="3.60.130.30">
    <property type="match status" value="1"/>
</dbReference>
<dbReference type="Proteomes" id="UP001362999">
    <property type="component" value="Unassembled WGS sequence"/>
</dbReference>
<reference evidence="1 2" key="1">
    <citation type="journal article" date="2024" name="J Genomics">
        <title>Draft genome sequencing and assembly of Favolaschia claudopus CIRM-BRFM 2984 isolated from oak limbs.</title>
        <authorList>
            <person name="Navarro D."/>
            <person name="Drula E."/>
            <person name="Chaduli D."/>
            <person name="Cazenave R."/>
            <person name="Ahrendt S."/>
            <person name="Wang J."/>
            <person name="Lipzen A."/>
            <person name="Daum C."/>
            <person name="Barry K."/>
            <person name="Grigoriev I.V."/>
            <person name="Favel A."/>
            <person name="Rosso M.N."/>
            <person name="Martin F."/>
        </authorList>
    </citation>
    <scope>NUCLEOTIDE SEQUENCE [LARGE SCALE GENOMIC DNA]</scope>
    <source>
        <strain evidence="1 2">CIRM-BRFM 2984</strain>
    </source>
</reference>
<sequence>MAREDDPISESDLQRMERDFGREIKKLVNDARGNKDSYGFRLVVVAEFDFMAAVAGARQAVPTESYVWMDAVPRVACSADGFGLVVHLPGAIKRASADILLNNLVDFVDLGFKGKLSLVAGADGKTRDQEGSYHVRPGQIAGLFKLVRAWLPIGHPHSTPVPSRDMLKTGTGFVASLDLIAQLRLVSHRVNCVVEEVDPVYYAQLKELHAAASKRYRFYDVLGTKDPLYMEGRELMYNRQTPLHPDKSDPKLGWAVLVVVGPFTGGDLVIPCLNMRLLYTHGTIIMHLPFATYDFVVLCYCIKRLAFCFADSLDKLQSFPPNSNPVSDDVLGSANDQHNSIPVSDDVLGYFFAYALNALCDVDVIAYVQMRAVLQMVCRTWRRVAITHPAVWYLVWVDGNTPPSDLALNLERSGVVPLRVVLDISEFDRTQSEVREYFADLGDSLDIALARCVHLTVCCEALVDYEAVFRWLSSFQSSTIRHLTLDMYPTEDMTNAHASSMPVFPLSLPSSLSVVHSLVLFGSLITPTNLTKLVLDSVGHDGEIYAVYLMDGLKSCVGLTHLHLIHLRTMDVPSRTILEFGPSTCHPATSSPRFNYPP</sequence>